<dbReference type="AlphaFoldDB" id="A0A0E2B7B6"/>
<evidence type="ECO:0000256" key="1">
    <source>
        <dbReference type="ARBA" id="ARBA00022670"/>
    </source>
</evidence>
<feature type="domain" description="Peptidase M4" evidence="8">
    <location>
        <begin position="292"/>
        <end position="463"/>
    </location>
</feature>
<evidence type="ECO:0000259" key="9">
    <source>
        <dbReference type="Pfam" id="PF02868"/>
    </source>
</evidence>
<dbReference type="InterPro" id="IPR045474">
    <property type="entry name" value="GEVED"/>
</dbReference>
<dbReference type="InterPro" id="IPR011096">
    <property type="entry name" value="FTP_domain"/>
</dbReference>
<evidence type="ECO:0000313" key="13">
    <source>
        <dbReference type="Proteomes" id="UP000006253"/>
    </source>
</evidence>
<evidence type="ECO:0000256" key="2">
    <source>
        <dbReference type="ARBA" id="ARBA00022723"/>
    </source>
</evidence>
<dbReference type="InterPro" id="IPR027268">
    <property type="entry name" value="Peptidase_M4/M1_CTD_sf"/>
</dbReference>
<feature type="domain" description="Peptidase M4 C-terminal" evidence="9">
    <location>
        <begin position="468"/>
        <end position="638"/>
    </location>
</feature>
<dbReference type="GO" id="GO:0046872">
    <property type="term" value="F:metal ion binding"/>
    <property type="evidence" value="ECO:0007669"/>
    <property type="project" value="UniProtKB-KW"/>
</dbReference>
<dbReference type="Gene3D" id="1.10.390.10">
    <property type="entry name" value="Neutral Protease Domain 2"/>
    <property type="match status" value="1"/>
</dbReference>
<dbReference type="InterPro" id="IPR050728">
    <property type="entry name" value="Zinc_Metalloprotease_M4"/>
</dbReference>
<dbReference type="Pfam" id="PF20009">
    <property type="entry name" value="GEVED"/>
    <property type="match status" value="1"/>
</dbReference>
<evidence type="ECO:0000259" key="10">
    <source>
        <dbReference type="Pfam" id="PF07504"/>
    </source>
</evidence>
<sequence>MRLFRLLNINSNIKILLSIIILSISILFSCKDKQGPGIESWFGILNPVQSDSKAISERTYTSDGRITFAKFNSDLVPYSRKQAPEVLKTYLQLPLTSQATFLRSARVGDFDHDRFQQRYKGIRVENGIYTVVSKENTIELMMGEFYQVPEELSSSPKLSEAEALAKTLKHIGAKKYLWEVSEREAALKSKKNDPNASYFPKGELLVYQHSLSKSNSPKEFRLAYKFGITSIDPPISRYVYIDSNSGEILSSRDARRYEGGGGDTIPTTPQTPPDTNYGICFPDQTPCIKQGSASTRFSGVKTITTYTAGEENHYELKDYSRGKGIITYSWEFIQEPDNTFQFLNIPIVDTSNNWTKFEYHDDYNHDALLDAHWGIGMTYDYFKSIHNWLSYDGNDSKVVNNVHYIDFFVANNAFWNPITEEIYYIYCPHNSVCKTFGNSRILDPTYEDFTSLDVVSHEFGHGINGAIAGLNYDPEPYALNEGFSDIWNIAVNNYVNKVLGMQKNLWLIADETVPGGGMRSAENPKSTTVLHSGPNTYYGDLWDFENNEPHTNSLVLSHWFYTLSKGKQGTNDHHCGYNVSGISVEKAEKIAYKSLHKLFPTAGYSSARTAAIYSAKALYGKYSSEVKSTIDAWDAVGVPAETTSRGGQGMVKPQHYITFVKLSNLERSSGNDCGYKDNSYLHPTVYLGANYNILLSSEGSPSNPPKAHRWRVWIDFNRDGSYDFSEMVVQDSIIDTLGGTLQKSIKIPTTALIGDTKMRVSMKAVEGNEGYPRFDESFIEGEVEDYSITIKNLSF</sequence>
<dbReference type="SUPFAM" id="SSF55486">
    <property type="entry name" value="Metalloproteases ('zincins'), catalytic domain"/>
    <property type="match status" value="1"/>
</dbReference>
<keyword evidence="7" id="KW-0472">Membrane</keyword>
<evidence type="ECO:0000313" key="12">
    <source>
        <dbReference type="EMBL" id="EKO17211.1"/>
    </source>
</evidence>
<dbReference type="Pfam" id="PF07504">
    <property type="entry name" value="FTP"/>
    <property type="match status" value="1"/>
</dbReference>
<feature type="domain" description="GEVED" evidence="11">
    <location>
        <begin position="710"/>
        <end position="789"/>
    </location>
</feature>
<comment type="caution">
    <text evidence="12">The sequence shown here is derived from an EMBL/GenBank/DDBJ whole genome shotgun (WGS) entry which is preliminary data.</text>
</comment>
<feature type="transmembrane region" description="Helical" evidence="7">
    <location>
        <begin position="12"/>
        <end position="29"/>
    </location>
</feature>
<evidence type="ECO:0000259" key="11">
    <source>
        <dbReference type="Pfam" id="PF20009"/>
    </source>
</evidence>
<name>A0A0E2B7B6_9LEPT</name>
<dbReference type="Gene3D" id="3.10.170.10">
    <property type="match status" value="1"/>
</dbReference>
<keyword evidence="5" id="KW-0862">Zinc</keyword>
<evidence type="ECO:0000256" key="5">
    <source>
        <dbReference type="ARBA" id="ARBA00022833"/>
    </source>
</evidence>
<dbReference type="Pfam" id="PF02868">
    <property type="entry name" value="Peptidase_M4_C"/>
    <property type="match status" value="1"/>
</dbReference>
<dbReference type="CDD" id="cd09597">
    <property type="entry name" value="M4_TLP"/>
    <property type="match status" value="1"/>
</dbReference>
<evidence type="ECO:0000256" key="6">
    <source>
        <dbReference type="ARBA" id="ARBA00023049"/>
    </source>
</evidence>
<dbReference type="Pfam" id="PF01447">
    <property type="entry name" value="Peptidase_M4"/>
    <property type="match status" value="1"/>
</dbReference>
<accession>A0A0E2B7B6</accession>
<feature type="domain" description="FTP" evidence="10">
    <location>
        <begin position="111"/>
        <end position="145"/>
    </location>
</feature>
<dbReference type="PROSITE" id="PS51257">
    <property type="entry name" value="PROKAR_LIPOPROTEIN"/>
    <property type="match status" value="1"/>
</dbReference>
<keyword evidence="7" id="KW-1133">Transmembrane helix</keyword>
<evidence type="ECO:0000256" key="3">
    <source>
        <dbReference type="ARBA" id="ARBA00022729"/>
    </source>
</evidence>
<keyword evidence="7" id="KW-0812">Transmembrane</keyword>
<dbReference type="InterPro" id="IPR013856">
    <property type="entry name" value="Peptidase_M4_domain"/>
</dbReference>
<dbReference type="EMBL" id="AHMY02000011">
    <property type="protein sequence ID" value="EKO17211.1"/>
    <property type="molecule type" value="Genomic_DNA"/>
</dbReference>
<dbReference type="GO" id="GO:0006508">
    <property type="term" value="P:proteolysis"/>
    <property type="evidence" value="ECO:0007669"/>
    <property type="project" value="UniProtKB-KW"/>
</dbReference>
<gene>
    <name evidence="12" type="ORF">LEP1GSC081_2427</name>
</gene>
<dbReference type="Proteomes" id="UP000006253">
    <property type="component" value="Unassembled WGS sequence"/>
</dbReference>
<protein>
    <submittedName>
        <fullName evidence="12">Bacillolysin family protein</fullName>
    </submittedName>
</protein>
<reference evidence="12 13" key="1">
    <citation type="submission" date="2012-10" db="EMBL/GenBank/DDBJ databases">
        <authorList>
            <person name="Harkins D.M."/>
            <person name="Durkin A.S."/>
            <person name="Brinkac L.M."/>
            <person name="Selengut J.D."/>
            <person name="Sanka R."/>
            <person name="DePew J."/>
            <person name="Purushe J."/>
            <person name="Peacock S.J."/>
            <person name="Thaipadungpanit J."/>
            <person name="Wuthiekanun V.W."/>
            <person name="Day N.P."/>
            <person name="Vinetz J.M."/>
            <person name="Sutton G.G."/>
            <person name="Nelson W.C."/>
            <person name="Fouts D.E."/>
        </authorList>
    </citation>
    <scope>NUCLEOTIDE SEQUENCE [LARGE SCALE GENOMIC DNA]</scope>
    <source>
        <strain evidence="12 13">H1</strain>
    </source>
</reference>
<evidence type="ECO:0000259" key="8">
    <source>
        <dbReference type="Pfam" id="PF01447"/>
    </source>
</evidence>
<organism evidence="12 13">
    <name type="scientific">Leptospira kirschneri str. H1</name>
    <dbReference type="NCBI Taxonomy" id="1049966"/>
    <lineage>
        <taxon>Bacteria</taxon>
        <taxon>Pseudomonadati</taxon>
        <taxon>Spirochaetota</taxon>
        <taxon>Spirochaetia</taxon>
        <taxon>Leptospirales</taxon>
        <taxon>Leptospiraceae</taxon>
        <taxon>Leptospira</taxon>
    </lineage>
</organism>
<dbReference type="PANTHER" id="PTHR33794">
    <property type="entry name" value="BACILLOLYSIN"/>
    <property type="match status" value="1"/>
</dbReference>
<evidence type="ECO:0000256" key="7">
    <source>
        <dbReference type="SAM" id="Phobius"/>
    </source>
</evidence>
<dbReference type="GO" id="GO:0004222">
    <property type="term" value="F:metalloendopeptidase activity"/>
    <property type="evidence" value="ECO:0007669"/>
    <property type="project" value="InterPro"/>
</dbReference>
<keyword evidence="1" id="KW-0645">Protease</keyword>
<keyword evidence="4" id="KW-0378">Hydrolase</keyword>
<proteinExistence type="predicted"/>
<keyword evidence="6" id="KW-0482">Metalloprotease</keyword>
<keyword evidence="2" id="KW-0479">Metal-binding</keyword>
<keyword evidence="3" id="KW-0732">Signal</keyword>
<dbReference type="PANTHER" id="PTHR33794:SF1">
    <property type="entry name" value="BACILLOLYSIN"/>
    <property type="match status" value="1"/>
</dbReference>
<evidence type="ECO:0000256" key="4">
    <source>
        <dbReference type="ARBA" id="ARBA00022801"/>
    </source>
</evidence>
<dbReference type="InterPro" id="IPR001570">
    <property type="entry name" value="Peptidase_M4_C_domain"/>
</dbReference>
<dbReference type="RefSeq" id="WP_004764283.1">
    <property type="nucleotide sequence ID" value="NZ_AHMY02000011.1"/>
</dbReference>